<feature type="domain" description="AAA+ ATPase" evidence="10">
    <location>
        <begin position="257"/>
        <end position="381"/>
    </location>
</feature>
<dbReference type="Gene3D" id="1.10.1750.10">
    <property type="match status" value="1"/>
</dbReference>
<dbReference type="HOGENOM" id="CLU_026910_0_0_0"/>
<dbReference type="SUPFAM" id="SSF48295">
    <property type="entry name" value="TrpR-like"/>
    <property type="match status" value="1"/>
</dbReference>
<evidence type="ECO:0000313" key="12">
    <source>
        <dbReference type="EMBL" id="ADB14698.1"/>
    </source>
</evidence>
<evidence type="ECO:0000256" key="1">
    <source>
        <dbReference type="ARBA" id="ARBA00022490"/>
    </source>
</evidence>
<dbReference type="CDD" id="cd00009">
    <property type="entry name" value="AAA"/>
    <property type="match status" value="1"/>
</dbReference>
<dbReference type="Pfam" id="PF08299">
    <property type="entry name" value="Bac_DnaA_C"/>
    <property type="match status" value="1"/>
</dbReference>
<dbReference type="KEGG" id="psl:Psta_0001"/>
<dbReference type="GO" id="GO:0008289">
    <property type="term" value="F:lipid binding"/>
    <property type="evidence" value="ECO:0007669"/>
    <property type="project" value="UniProtKB-KW"/>
</dbReference>
<evidence type="ECO:0000256" key="6">
    <source>
        <dbReference type="ARBA" id="ARBA00023125"/>
    </source>
</evidence>
<reference evidence="12 13" key="1">
    <citation type="journal article" date="2009" name="Stand. Genomic Sci.">
        <title>Complete genome sequence of Pirellula staleyi type strain (ATCC 27377).</title>
        <authorList>
            <person name="Clum A."/>
            <person name="Tindall B.J."/>
            <person name="Sikorski J."/>
            <person name="Ivanova N."/>
            <person name="Mavrommatis K."/>
            <person name="Lucas S."/>
            <person name="Glavina del Rio T."/>
            <person name="Nolan M."/>
            <person name="Chen F."/>
            <person name="Tice H."/>
            <person name="Pitluck S."/>
            <person name="Cheng J.F."/>
            <person name="Chertkov O."/>
            <person name="Brettin T."/>
            <person name="Han C."/>
            <person name="Detter J.C."/>
            <person name="Kuske C."/>
            <person name="Bruce D."/>
            <person name="Goodwin L."/>
            <person name="Ovchinikova G."/>
            <person name="Pati A."/>
            <person name="Mikhailova N."/>
            <person name="Chen A."/>
            <person name="Palaniappan K."/>
            <person name="Land M."/>
            <person name="Hauser L."/>
            <person name="Chang Y.J."/>
            <person name="Jeffries C.D."/>
            <person name="Chain P."/>
            <person name="Rohde M."/>
            <person name="Goker M."/>
            <person name="Bristow J."/>
            <person name="Eisen J.A."/>
            <person name="Markowitz V."/>
            <person name="Hugenholtz P."/>
            <person name="Kyrpides N.C."/>
            <person name="Klenk H.P."/>
            <person name="Lapidus A."/>
        </authorList>
    </citation>
    <scope>NUCLEOTIDE SEQUENCE [LARGE SCALE GENOMIC DNA]</scope>
    <source>
        <strain evidence="13">ATCC 27377 / DSM 6068 / ICPB 4128</strain>
    </source>
</reference>
<feature type="region of interest" description="Disordered" evidence="9">
    <location>
        <begin position="106"/>
        <end position="218"/>
    </location>
</feature>
<dbReference type="PANTHER" id="PTHR30050">
    <property type="entry name" value="CHROMOSOMAL REPLICATION INITIATOR PROTEIN DNAA"/>
    <property type="match status" value="1"/>
</dbReference>
<keyword evidence="13" id="KW-1185">Reference proteome</keyword>
<comment type="function">
    <text evidence="7">Plays an essential role in the initiation and regulation of chromosomal replication. ATP-DnaA binds to the origin of replication (oriC) to initiate formation of the DNA replication initiation complex once per cell cycle. Binds the DnaA box (a 9 base pair repeat at the origin) and separates the double-stranded (ds)DNA. Forms a right-handed helical filament on oriC DNA; dsDNA binds to the exterior of the filament while single-stranded (ss)DNA is stabiized in the filament's interior. The ATP-DnaA-oriC complex binds and stabilizes one strand of the AT-rich DNA unwinding element (DUE), permitting loading of DNA polymerase. After initiation quickly degrades to an ADP-DnaA complex that is not apt for DNA replication. Binds acidic phospholipids.</text>
</comment>
<dbReference type="InterPro" id="IPR010921">
    <property type="entry name" value="Trp_repressor/repl_initiator"/>
</dbReference>
<protein>
    <recommendedName>
        <fullName evidence="7">Chromosomal replication initiator protein DnaA</fullName>
    </recommendedName>
</protein>
<evidence type="ECO:0000259" key="11">
    <source>
        <dbReference type="SMART" id="SM00760"/>
    </source>
</evidence>
<keyword evidence="5" id="KW-0446">Lipid-binding</keyword>
<proteinExistence type="inferred from homology"/>
<sequence length="570" mass="61286">MSKDEREIESAVLEALAAKIGTDRLTMWFTGDTQLAWTGEKLVVSTGDEFTASRIRRNFVLDLRDIITTIAGPQAKVEIELLGESPLGEKGVDALPLSQAQPLPLTASPASFSTRSTAPSMRSTSSSAAHGSHALRVASPSLARSDASRTSAQETIEKILKSAGTSRAATKPTTHKPSSDSSTSSTPAAANISAESHSGANNSPDSNPAASSAAETIPAEKLRWTRRPFARLDSFVEGDGNRIALSAAKSVLPRLGKMSPLVFSGPPGCGKTHLLEGIWSHARHHSSLKRVVYLTAEQFTTHFVEALRGSGLPSFRKKYRDVELLLIDDIQFFAGKQSTLTELLYTIETLLREGRQLVLAADRPLSQLRMLGADVVNRLGGGLVCTIDPADFGTRRGILERLAIERSVVVPSDVLDWLAASLEGDARLLSGAMNRLAATAEMSQKALTLESAEAALSDLLGASRRAVRMNDIVGAVCNMFGLEPDSLQSSSKSPAISHPRMLAMWLARKYTRAALSEIGRNFGRRSHTTVLSAQSKVTRWLAEGKRVSLSHGDCTVEDALRRLESQLRAS</sequence>
<dbReference type="GO" id="GO:0005524">
    <property type="term" value="F:ATP binding"/>
    <property type="evidence" value="ECO:0007669"/>
    <property type="project" value="UniProtKB-KW"/>
</dbReference>
<evidence type="ECO:0000313" key="13">
    <source>
        <dbReference type="Proteomes" id="UP000001887"/>
    </source>
</evidence>
<comment type="similarity">
    <text evidence="8">Belongs to the DnaA family.</text>
</comment>
<evidence type="ECO:0000256" key="8">
    <source>
        <dbReference type="RuleBase" id="RU004227"/>
    </source>
</evidence>
<dbReference type="SMART" id="SM00382">
    <property type="entry name" value="AAA"/>
    <property type="match status" value="1"/>
</dbReference>
<dbReference type="STRING" id="530564.Psta_0001"/>
<dbReference type="InterPro" id="IPR003593">
    <property type="entry name" value="AAA+_ATPase"/>
</dbReference>
<evidence type="ECO:0000256" key="2">
    <source>
        <dbReference type="ARBA" id="ARBA00022705"/>
    </source>
</evidence>
<evidence type="ECO:0000256" key="7">
    <source>
        <dbReference type="RuleBase" id="RU000577"/>
    </source>
</evidence>
<keyword evidence="6 7" id="KW-0238">DNA-binding</keyword>
<dbReference type="SMART" id="SM00760">
    <property type="entry name" value="Bac_DnaA_C"/>
    <property type="match status" value="1"/>
</dbReference>
<evidence type="ECO:0000256" key="5">
    <source>
        <dbReference type="ARBA" id="ARBA00023121"/>
    </source>
</evidence>
<feature type="compositionally biased region" description="Low complexity" evidence="9">
    <location>
        <begin position="170"/>
        <end position="187"/>
    </location>
</feature>
<dbReference type="SUPFAM" id="SSF52540">
    <property type="entry name" value="P-loop containing nucleoside triphosphate hydrolases"/>
    <property type="match status" value="1"/>
</dbReference>
<evidence type="ECO:0000256" key="3">
    <source>
        <dbReference type="ARBA" id="ARBA00022741"/>
    </source>
</evidence>
<evidence type="ECO:0000259" key="10">
    <source>
        <dbReference type="SMART" id="SM00382"/>
    </source>
</evidence>
<dbReference type="InterPro" id="IPR020591">
    <property type="entry name" value="Chromosome_initiator_DnaA-like"/>
</dbReference>
<dbReference type="PROSITE" id="PS01008">
    <property type="entry name" value="DNAA"/>
    <property type="match status" value="1"/>
</dbReference>
<name>D2QZE0_PIRSD</name>
<dbReference type="GO" id="GO:0005886">
    <property type="term" value="C:plasma membrane"/>
    <property type="evidence" value="ECO:0007669"/>
    <property type="project" value="TreeGrafter"/>
</dbReference>
<dbReference type="InterPro" id="IPR018312">
    <property type="entry name" value="Chromosome_initiator_DnaA_CS"/>
</dbReference>
<organism evidence="12 13">
    <name type="scientific">Pirellula staleyi (strain ATCC 27377 / DSM 6068 / ICPB 4128)</name>
    <name type="common">Pirella staleyi</name>
    <dbReference type="NCBI Taxonomy" id="530564"/>
    <lineage>
        <taxon>Bacteria</taxon>
        <taxon>Pseudomonadati</taxon>
        <taxon>Planctomycetota</taxon>
        <taxon>Planctomycetia</taxon>
        <taxon>Pirellulales</taxon>
        <taxon>Pirellulaceae</taxon>
        <taxon>Pirellula</taxon>
    </lineage>
</organism>
<dbReference type="PANTHER" id="PTHR30050:SF2">
    <property type="entry name" value="CHROMOSOMAL REPLICATION INITIATOR PROTEIN DNAA"/>
    <property type="match status" value="1"/>
</dbReference>
<dbReference type="InterPro" id="IPR027417">
    <property type="entry name" value="P-loop_NTPase"/>
</dbReference>
<dbReference type="PRINTS" id="PR00051">
    <property type="entry name" value="DNAA"/>
</dbReference>
<dbReference type="GO" id="GO:0003688">
    <property type="term" value="F:DNA replication origin binding"/>
    <property type="evidence" value="ECO:0007669"/>
    <property type="project" value="InterPro"/>
</dbReference>
<dbReference type="GO" id="GO:0006275">
    <property type="term" value="P:regulation of DNA replication"/>
    <property type="evidence" value="ECO:0007669"/>
    <property type="project" value="InterPro"/>
</dbReference>
<dbReference type="GO" id="GO:0006270">
    <property type="term" value="P:DNA replication initiation"/>
    <property type="evidence" value="ECO:0007669"/>
    <property type="project" value="InterPro"/>
</dbReference>
<keyword evidence="4 7" id="KW-0067">ATP-binding</keyword>
<keyword evidence="3 7" id="KW-0547">Nucleotide-binding</keyword>
<dbReference type="OrthoDB" id="9807019at2"/>
<dbReference type="InterPro" id="IPR013159">
    <property type="entry name" value="DnaA_C"/>
</dbReference>
<feature type="compositionally biased region" description="Low complexity" evidence="9">
    <location>
        <begin position="113"/>
        <end position="134"/>
    </location>
</feature>
<keyword evidence="2 7" id="KW-0235">DNA replication</keyword>
<dbReference type="EMBL" id="CP001848">
    <property type="protein sequence ID" value="ADB14698.1"/>
    <property type="molecule type" value="Genomic_DNA"/>
</dbReference>
<dbReference type="CDD" id="cd06571">
    <property type="entry name" value="Bac_DnaA_C"/>
    <property type="match status" value="1"/>
</dbReference>
<dbReference type="AlphaFoldDB" id="D2QZE0"/>
<feature type="domain" description="Chromosomal replication initiator DnaA C-terminal" evidence="11">
    <location>
        <begin position="468"/>
        <end position="537"/>
    </location>
</feature>
<keyword evidence="1" id="KW-0963">Cytoplasm</keyword>
<evidence type="ECO:0000256" key="4">
    <source>
        <dbReference type="ARBA" id="ARBA00022840"/>
    </source>
</evidence>
<dbReference type="eggNOG" id="COG0593">
    <property type="taxonomic scope" value="Bacteria"/>
</dbReference>
<dbReference type="Proteomes" id="UP000001887">
    <property type="component" value="Chromosome"/>
</dbReference>
<dbReference type="Gene3D" id="3.40.50.300">
    <property type="entry name" value="P-loop containing nucleotide triphosphate hydrolases"/>
    <property type="match status" value="1"/>
</dbReference>
<accession>D2QZE0</accession>
<feature type="compositionally biased region" description="Low complexity" evidence="9">
    <location>
        <begin position="198"/>
        <end position="214"/>
    </location>
</feature>
<gene>
    <name evidence="12" type="ordered locus">Psta_0001</name>
</gene>
<dbReference type="Pfam" id="PF00308">
    <property type="entry name" value="Bac_DnaA"/>
    <property type="match status" value="1"/>
</dbReference>
<dbReference type="Gene3D" id="1.10.8.60">
    <property type="match status" value="1"/>
</dbReference>
<dbReference type="InterPro" id="IPR013317">
    <property type="entry name" value="DnaA_dom"/>
</dbReference>
<evidence type="ECO:0000256" key="9">
    <source>
        <dbReference type="SAM" id="MobiDB-lite"/>
    </source>
</evidence>